<keyword evidence="1" id="KW-0805">Transcription regulation</keyword>
<accession>A0ABS5T6R0</accession>
<dbReference type="RefSeq" id="WP_214215268.1">
    <property type="nucleotide sequence ID" value="NZ_JABBFO010000012.1"/>
</dbReference>
<sequence>MTNKDKTIRSIEKAMILLELIAAEGGSLRLQDMVNLTGISKSTLHGILSTLVTLGYIERRGTNYTLGLRLKDLTRSLLNKEEQQRQLLSETLHKMATLSEESCYLAVACGLREYSYIDAIEKDTDGNSAYRQGKKEALTVSAIGKVLLAFDKHLVRPLRLSGNMTENLEAELKKIHLDGYAIELATTISGFNCLALPLLKKGKIIAVIGVCGPRNRLTLEKMIDLKRLFSLG</sequence>
<reference evidence="6 7" key="1">
    <citation type="submission" date="2020-04" db="EMBL/GenBank/DDBJ databases">
        <title>Genome sequencing of Rosenbergiella species.</title>
        <authorList>
            <person name="Alvarez-Perez S."/>
            <person name="Lievens B."/>
        </authorList>
    </citation>
    <scope>NUCLEOTIDE SEQUENCE [LARGE SCALE GENOMIC DNA]</scope>
    <source>
        <strain evidence="6 7">CdVSA20.1</strain>
    </source>
</reference>
<keyword evidence="7" id="KW-1185">Reference proteome</keyword>
<evidence type="ECO:0000259" key="4">
    <source>
        <dbReference type="PROSITE" id="PS51077"/>
    </source>
</evidence>
<dbReference type="SUPFAM" id="SSF46785">
    <property type="entry name" value="Winged helix' DNA-binding domain"/>
    <property type="match status" value="1"/>
</dbReference>
<evidence type="ECO:0000313" key="6">
    <source>
        <dbReference type="EMBL" id="MBT0728036.1"/>
    </source>
</evidence>
<evidence type="ECO:0000256" key="3">
    <source>
        <dbReference type="ARBA" id="ARBA00023163"/>
    </source>
</evidence>
<dbReference type="Gene3D" id="3.30.450.40">
    <property type="match status" value="1"/>
</dbReference>
<evidence type="ECO:0000313" key="7">
    <source>
        <dbReference type="Proteomes" id="UP000786875"/>
    </source>
</evidence>
<organism evidence="6 7">
    <name type="scientific">Rosenbergiella australiborealis</name>
    <dbReference type="NCBI Taxonomy" id="1544696"/>
    <lineage>
        <taxon>Bacteria</taxon>
        <taxon>Pseudomonadati</taxon>
        <taxon>Pseudomonadota</taxon>
        <taxon>Gammaproteobacteria</taxon>
        <taxon>Enterobacterales</taxon>
        <taxon>Erwiniaceae</taxon>
        <taxon>Rosenbergiella</taxon>
    </lineage>
</organism>
<evidence type="ECO:0000256" key="2">
    <source>
        <dbReference type="ARBA" id="ARBA00023125"/>
    </source>
</evidence>
<dbReference type="Pfam" id="PF09339">
    <property type="entry name" value="HTH_IclR"/>
    <property type="match status" value="1"/>
</dbReference>
<dbReference type="InterPro" id="IPR029016">
    <property type="entry name" value="GAF-like_dom_sf"/>
</dbReference>
<dbReference type="SUPFAM" id="SSF55781">
    <property type="entry name" value="GAF domain-like"/>
    <property type="match status" value="1"/>
</dbReference>
<gene>
    <name evidence="6" type="ORF">HGT73_11745</name>
</gene>
<dbReference type="InterPro" id="IPR005471">
    <property type="entry name" value="Tscrpt_reg_IclR_N"/>
</dbReference>
<dbReference type="EMBL" id="JABBFO010000012">
    <property type="protein sequence ID" value="MBT0728036.1"/>
    <property type="molecule type" value="Genomic_DNA"/>
</dbReference>
<dbReference type="SMART" id="SM00346">
    <property type="entry name" value="HTH_ICLR"/>
    <property type="match status" value="1"/>
</dbReference>
<feature type="domain" description="IclR-ED" evidence="5">
    <location>
        <begin position="69"/>
        <end position="232"/>
    </location>
</feature>
<keyword evidence="2" id="KW-0238">DNA-binding</keyword>
<dbReference type="Gene3D" id="1.10.10.10">
    <property type="entry name" value="Winged helix-like DNA-binding domain superfamily/Winged helix DNA-binding domain"/>
    <property type="match status" value="1"/>
</dbReference>
<dbReference type="InterPro" id="IPR014757">
    <property type="entry name" value="Tscrpt_reg_IclR_C"/>
</dbReference>
<dbReference type="PANTHER" id="PTHR30136">
    <property type="entry name" value="HELIX-TURN-HELIX TRANSCRIPTIONAL REGULATOR, ICLR FAMILY"/>
    <property type="match status" value="1"/>
</dbReference>
<feature type="domain" description="HTH iclR-type" evidence="4">
    <location>
        <begin position="8"/>
        <end position="68"/>
    </location>
</feature>
<evidence type="ECO:0000256" key="1">
    <source>
        <dbReference type="ARBA" id="ARBA00023015"/>
    </source>
</evidence>
<dbReference type="InterPro" id="IPR036388">
    <property type="entry name" value="WH-like_DNA-bd_sf"/>
</dbReference>
<dbReference type="Proteomes" id="UP000786875">
    <property type="component" value="Unassembled WGS sequence"/>
</dbReference>
<protein>
    <submittedName>
        <fullName evidence="6">Helix-turn-helix domain-containing protein</fullName>
    </submittedName>
</protein>
<keyword evidence="3" id="KW-0804">Transcription</keyword>
<dbReference type="PROSITE" id="PS51077">
    <property type="entry name" value="HTH_ICLR"/>
    <property type="match status" value="1"/>
</dbReference>
<evidence type="ECO:0000259" key="5">
    <source>
        <dbReference type="PROSITE" id="PS51078"/>
    </source>
</evidence>
<dbReference type="InterPro" id="IPR036390">
    <property type="entry name" value="WH_DNA-bd_sf"/>
</dbReference>
<comment type="caution">
    <text evidence="6">The sequence shown here is derived from an EMBL/GenBank/DDBJ whole genome shotgun (WGS) entry which is preliminary data.</text>
</comment>
<dbReference type="PROSITE" id="PS51078">
    <property type="entry name" value="ICLR_ED"/>
    <property type="match status" value="1"/>
</dbReference>
<proteinExistence type="predicted"/>
<dbReference type="Pfam" id="PF01614">
    <property type="entry name" value="IclR_C"/>
    <property type="match status" value="1"/>
</dbReference>
<name>A0ABS5T6R0_9GAMM</name>
<dbReference type="PANTHER" id="PTHR30136:SF35">
    <property type="entry name" value="HTH-TYPE TRANSCRIPTIONAL REGULATOR RV1719"/>
    <property type="match status" value="1"/>
</dbReference>
<dbReference type="InterPro" id="IPR050707">
    <property type="entry name" value="HTH_MetabolicPath_Reg"/>
</dbReference>